<evidence type="ECO:0000256" key="1">
    <source>
        <dbReference type="SAM" id="Phobius"/>
    </source>
</evidence>
<proteinExistence type="predicted"/>
<reference evidence="2 3" key="1">
    <citation type="submission" date="2019-06" db="EMBL/GenBank/DDBJ databases">
        <title>Lysobacter alkalisoli sp. nov. isolated from saline soil.</title>
        <authorList>
            <person name="Sun J.-Q."/>
            <person name="Xu L."/>
        </authorList>
    </citation>
    <scope>NUCLEOTIDE SEQUENCE [LARGE SCALE GENOMIC DNA]</scope>
    <source>
        <strain evidence="2 3">JCM 31130</strain>
    </source>
</reference>
<gene>
    <name evidence="2" type="ORF">FKV25_12625</name>
</gene>
<keyword evidence="3" id="KW-1185">Reference proteome</keyword>
<protein>
    <submittedName>
        <fullName evidence="2">Uncharacterized protein</fullName>
    </submittedName>
</protein>
<dbReference type="Proteomes" id="UP000318212">
    <property type="component" value="Unassembled WGS sequence"/>
</dbReference>
<evidence type="ECO:0000313" key="2">
    <source>
        <dbReference type="EMBL" id="TQD41741.1"/>
    </source>
</evidence>
<keyword evidence="1" id="KW-1133">Transmembrane helix</keyword>
<accession>A0A507ZYT3</accession>
<dbReference type="AlphaFoldDB" id="A0A507ZYT3"/>
<evidence type="ECO:0000313" key="3">
    <source>
        <dbReference type="Proteomes" id="UP000318212"/>
    </source>
</evidence>
<feature type="transmembrane region" description="Helical" evidence="1">
    <location>
        <begin position="116"/>
        <end position="142"/>
    </location>
</feature>
<keyword evidence="1" id="KW-0812">Transmembrane</keyword>
<keyword evidence="1" id="KW-0472">Membrane</keyword>
<dbReference type="OrthoDB" id="5975450at2"/>
<feature type="transmembrane region" description="Helical" evidence="1">
    <location>
        <begin position="21"/>
        <end position="41"/>
    </location>
</feature>
<dbReference type="RefSeq" id="WP_141519157.1">
    <property type="nucleotide sequence ID" value="NZ_VICE01000116.1"/>
</dbReference>
<sequence>MPPPVPPVPAAHAPRVRPPAWLLLVFSATVLVVMWVLLSLYTGRQHAWMALVAGLDVAWVLRFGGWRRGIGRAALAAAATAAVAAAAQWGIIAGHIGSQMGLAPFESSLKLGLHHAWFMATLANDPLDWSLMGLGLLLAFLASR</sequence>
<name>A0A507ZYT3_9GAMM</name>
<dbReference type="EMBL" id="VICE01000116">
    <property type="protein sequence ID" value="TQD41741.1"/>
    <property type="molecule type" value="Genomic_DNA"/>
</dbReference>
<feature type="transmembrane region" description="Helical" evidence="1">
    <location>
        <begin position="73"/>
        <end position="96"/>
    </location>
</feature>
<organism evidence="2 3">
    <name type="scientific">Marilutibacter aestuarii</name>
    <dbReference type="NCBI Taxonomy" id="1706195"/>
    <lineage>
        <taxon>Bacteria</taxon>
        <taxon>Pseudomonadati</taxon>
        <taxon>Pseudomonadota</taxon>
        <taxon>Gammaproteobacteria</taxon>
        <taxon>Lysobacterales</taxon>
        <taxon>Lysobacteraceae</taxon>
        <taxon>Marilutibacter</taxon>
    </lineage>
</organism>
<comment type="caution">
    <text evidence="2">The sequence shown here is derived from an EMBL/GenBank/DDBJ whole genome shotgun (WGS) entry which is preliminary data.</text>
</comment>